<organism evidence="1 2">
    <name type="scientific">Penicillium salamii</name>
    <dbReference type="NCBI Taxonomy" id="1612424"/>
    <lineage>
        <taxon>Eukaryota</taxon>
        <taxon>Fungi</taxon>
        <taxon>Dikarya</taxon>
        <taxon>Ascomycota</taxon>
        <taxon>Pezizomycotina</taxon>
        <taxon>Eurotiomycetes</taxon>
        <taxon>Eurotiomycetidae</taxon>
        <taxon>Eurotiales</taxon>
        <taxon>Aspergillaceae</taxon>
        <taxon>Penicillium</taxon>
    </lineage>
</organism>
<dbReference type="OrthoDB" id="5296287at2759"/>
<sequence length="330" mass="37018">MATLNSLKLALRQNSLEGAPTQRLRLSDRQYSDGFSILAKRRESMMYKDFIIPQLCHLLPPLFHLRASISILEIGLGPESVLFYLPEYLRQRITKYTAFEPNKLFAKKLEARLGSSTGTGSSMPGLDSLAIVHQVSFDPYSPHASDTGPGRHESNEKFDLILFCHSLYGINPKRRIIDKALEILAEQPASGMVVVFHREGSLRLDGLVSHKMASYPAGTVCVPDDNKSLDQFAAFVAGFTLPNDEAIRTDWRKTCRDLGHRDLSHPDQLVFSSPDMMVAFQKSATAWLELVKDVPVLSKNLQVKNREARLHLPACIAQPKDLYQIQKCVL</sequence>
<comment type="caution">
    <text evidence="1">The sequence shown here is derived from an EMBL/GenBank/DDBJ whole genome shotgun (WGS) entry which is preliminary data.</text>
</comment>
<gene>
    <name evidence="1" type="ORF">PSALAMII_LOCUS7585</name>
</gene>
<proteinExistence type="predicted"/>
<dbReference type="EMBL" id="CAJVPD010000253">
    <property type="protein sequence ID" value="CAG8400089.1"/>
    <property type="molecule type" value="Genomic_DNA"/>
</dbReference>
<dbReference type="Proteomes" id="UP001152592">
    <property type="component" value="Unassembled WGS sequence"/>
</dbReference>
<dbReference type="AlphaFoldDB" id="A0A9W4JHA3"/>
<evidence type="ECO:0000313" key="1">
    <source>
        <dbReference type="EMBL" id="CAG8400089.1"/>
    </source>
</evidence>
<dbReference type="InterPro" id="IPR029063">
    <property type="entry name" value="SAM-dependent_MTases_sf"/>
</dbReference>
<evidence type="ECO:0000313" key="2">
    <source>
        <dbReference type="Proteomes" id="UP001152592"/>
    </source>
</evidence>
<name>A0A9W4JHA3_9EURO</name>
<dbReference type="SUPFAM" id="SSF53335">
    <property type="entry name" value="S-adenosyl-L-methionine-dependent methyltransferases"/>
    <property type="match status" value="1"/>
</dbReference>
<dbReference type="Gene3D" id="3.40.50.150">
    <property type="entry name" value="Vaccinia Virus protein VP39"/>
    <property type="match status" value="1"/>
</dbReference>
<reference evidence="1" key="1">
    <citation type="submission" date="2021-07" db="EMBL/GenBank/DDBJ databases">
        <authorList>
            <person name="Branca A.L. A."/>
        </authorList>
    </citation>
    <scope>NUCLEOTIDE SEQUENCE</scope>
</reference>
<accession>A0A9W4JHA3</accession>
<protein>
    <submittedName>
        <fullName evidence="1">Uncharacterized protein</fullName>
    </submittedName>
</protein>